<dbReference type="KEGG" id="cmos:111439785"/>
<keyword evidence="5" id="KW-0418">Kinase</keyword>
<dbReference type="EC" id="2.7.11.1" evidence="1"/>
<accession>A0A6J1EP24</accession>
<dbReference type="FunFam" id="1.10.510.10:FF:000339">
    <property type="entry name" value="Serine/threonine-protein kinase SRPK-like protein"/>
    <property type="match status" value="1"/>
</dbReference>
<comment type="catalytic activity">
    <reaction evidence="8">
        <text>L-seryl-[protein] + ATP = O-phospho-L-seryl-[protein] + ADP + H(+)</text>
        <dbReference type="Rhea" id="RHEA:17989"/>
        <dbReference type="Rhea" id="RHEA-COMP:9863"/>
        <dbReference type="Rhea" id="RHEA-COMP:11604"/>
        <dbReference type="ChEBI" id="CHEBI:15378"/>
        <dbReference type="ChEBI" id="CHEBI:29999"/>
        <dbReference type="ChEBI" id="CHEBI:30616"/>
        <dbReference type="ChEBI" id="CHEBI:83421"/>
        <dbReference type="ChEBI" id="CHEBI:456216"/>
        <dbReference type="EC" id="2.7.11.1"/>
    </reaction>
</comment>
<keyword evidence="3" id="KW-0808">Transferase</keyword>
<evidence type="ECO:0000313" key="10">
    <source>
        <dbReference type="Proteomes" id="UP000504609"/>
    </source>
</evidence>
<name>A0A6J1EP24_CUCMO</name>
<protein>
    <recommendedName>
        <fullName evidence="1">non-specific serine/threonine protein kinase</fullName>
        <ecNumber evidence="1">2.7.11.1</ecNumber>
    </recommendedName>
</protein>
<dbReference type="KEGG" id="cmos:111436419"/>
<evidence type="ECO:0000259" key="9">
    <source>
        <dbReference type="PROSITE" id="PS50011"/>
    </source>
</evidence>
<dbReference type="GO" id="GO:0000245">
    <property type="term" value="P:spliceosomal complex assembly"/>
    <property type="evidence" value="ECO:0007669"/>
    <property type="project" value="TreeGrafter"/>
</dbReference>
<evidence type="ECO:0000256" key="7">
    <source>
        <dbReference type="ARBA" id="ARBA00047899"/>
    </source>
</evidence>
<dbReference type="RefSeq" id="XP_022929957.1">
    <property type="nucleotide sequence ID" value="XM_023074189.1"/>
</dbReference>
<comment type="catalytic activity">
    <reaction evidence="7">
        <text>L-threonyl-[protein] + ATP = O-phospho-L-threonyl-[protein] + ADP + H(+)</text>
        <dbReference type="Rhea" id="RHEA:46608"/>
        <dbReference type="Rhea" id="RHEA-COMP:11060"/>
        <dbReference type="Rhea" id="RHEA-COMP:11605"/>
        <dbReference type="ChEBI" id="CHEBI:15378"/>
        <dbReference type="ChEBI" id="CHEBI:30013"/>
        <dbReference type="ChEBI" id="CHEBI:30616"/>
        <dbReference type="ChEBI" id="CHEBI:61977"/>
        <dbReference type="ChEBI" id="CHEBI:456216"/>
        <dbReference type="EC" id="2.7.11.1"/>
    </reaction>
</comment>
<dbReference type="PROSITE" id="PS50011">
    <property type="entry name" value="PROTEIN_KINASE_DOM"/>
    <property type="match status" value="1"/>
</dbReference>
<evidence type="ECO:0000256" key="8">
    <source>
        <dbReference type="ARBA" id="ARBA00048679"/>
    </source>
</evidence>
<organism evidence="10 12">
    <name type="scientific">Cucurbita moschata</name>
    <name type="common">Winter crookneck squash</name>
    <name type="synonym">Cucurbita pepo var. moschata</name>
    <dbReference type="NCBI Taxonomy" id="3662"/>
    <lineage>
        <taxon>Eukaryota</taxon>
        <taxon>Viridiplantae</taxon>
        <taxon>Streptophyta</taxon>
        <taxon>Embryophyta</taxon>
        <taxon>Tracheophyta</taxon>
        <taxon>Spermatophyta</taxon>
        <taxon>Magnoliopsida</taxon>
        <taxon>eudicotyledons</taxon>
        <taxon>Gunneridae</taxon>
        <taxon>Pentapetalae</taxon>
        <taxon>rosids</taxon>
        <taxon>fabids</taxon>
        <taxon>Cucurbitales</taxon>
        <taxon>Cucurbitaceae</taxon>
        <taxon>Cucurbiteae</taxon>
        <taxon>Cucurbita</taxon>
    </lineage>
</organism>
<evidence type="ECO:0000256" key="3">
    <source>
        <dbReference type="ARBA" id="ARBA00022679"/>
    </source>
</evidence>
<evidence type="ECO:0000256" key="6">
    <source>
        <dbReference type="ARBA" id="ARBA00022840"/>
    </source>
</evidence>
<evidence type="ECO:0000256" key="2">
    <source>
        <dbReference type="ARBA" id="ARBA00022527"/>
    </source>
</evidence>
<dbReference type="InterPro" id="IPR011009">
    <property type="entry name" value="Kinase-like_dom_sf"/>
</dbReference>
<dbReference type="GO" id="GO:0004674">
    <property type="term" value="F:protein serine/threonine kinase activity"/>
    <property type="evidence" value="ECO:0007669"/>
    <property type="project" value="UniProtKB-KW"/>
</dbReference>
<dbReference type="RefSeq" id="XP_022933082.1">
    <property type="nucleotide sequence ID" value="XM_023077314.1"/>
</dbReference>
<dbReference type="Proteomes" id="UP000504609">
    <property type="component" value="Unplaced"/>
</dbReference>
<evidence type="ECO:0000313" key="13">
    <source>
        <dbReference type="RefSeq" id="XP_022933082.1"/>
    </source>
</evidence>
<dbReference type="RefSeq" id="XP_022929955.1">
    <property type="nucleotide sequence ID" value="XM_023074187.1"/>
</dbReference>
<keyword evidence="6" id="KW-0067">ATP-binding</keyword>
<feature type="domain" description="Protein kinase" evidence="9">
    <location>
        <begin position="1"/>
        <end position="148"/>
    </location>
</feature>
<evidence type="ECO:0000313" key="12">
    <source>
        <dbReference type="RefSeq" id="XP_022929957.1"/>
    </source>
</evidence>
<keyword evidence="4" id="KW-0547">Nucleotide-binding</keyword>
<evidence type="ECO:0000256" key="4">
    <source>
        <dbReference type="ARBA" id="ARBA00022741"/>
    </source>
</evidence>
<gene>
    <name evidence="12" type="primary">LOC111436421</name>
    <name evidence="11" type="synonym">LOC111436419</name>
    <name evidence="13" type="synonym">LOC111439785</name>
</gene>
<dbReference type="PANTHER" id="PTHR47634:SF9">
    <property type="entry name" value="PROTEIN KINASE DOMAIN-CONTAINING PROTEIN-RELATED"/>
    <property type="match status" value="1"/>
</dbReference>
<dbReference type="GO" id="GO:0005524">
    <property type="term" value="F:ATP binding"/>
    <property type="evidence" value="ECO:0007669"/>
    <property type="project" value="UniProtKB-KW"/>
</dbReference>
<dbReference type="GeneID" id="111436421"/>
<proteinExistence type="predicted"/>
<dbReference type="PANTHER" id="PTHR47634">
    <property type="entry name" value="PROTEIN KINASE DOMAIN-CONTAINING PROTEIN-RELATED"/>
    <property type="match status" value="1"/>
</dbReference>
<dbReference type="Pfam" id="PF00069">
    <property type="entry name" value="Pkinase"/>
    <property type="match status" value="1"/>
</dbReference>
<dbReference type="SUPFAM" id="SSF56112">
    <property type="entry name" value="Protein kinase-like (PK-like)"/>
    <property type="match status" value="1"/>
</dbReference>
<evidence type="ECO:0000256" key="1">
    <source>
        <dbReference type="ARBA" id="ARBA00012513"/>
    </source>
</evidence>
<evidence type="ECO:0000313" key="11">
    <source>
        <dbReference type="RefSeq" id="XP_022929955.1"/>
    </source>
</evidence>
<dbReference type="InterPro" id="IPR051334">
    <property type="entry name" value="SRPK"/>
</dbReference>
<keyword evidence="2" id="KW-0723">Serine/threonine-protein kinase</keyword>
<dbReference type="AlphaFoldDB" id="A0A6J1EP24"/>
<sequence>MILGINLRNFKYRSTEVILGSKYSNPADMWSFACICFKLATGDVLFDPQSGDNYERDEDHFALMMELLGVMSRKIALGGCYSRDYFNRYGELRHIRQLRFWPLNKVFTEKYDFSKQDANDLADFLVPLLNFVPEKRLRAAQCLSHPWLSYVSRILESSVSTHQNQPKDQELQLKEARRTRERSYGDCNGKHNY</sequence>
<keyword evidence="10" id="KW-1185">Reference proteome</keyword>
<dbReference type="InterPro" id="IPR000719">
    <property type="entry name" value="Prot_kinase_dom"/>
</dbReference>
<evidence type="ECO:0000256" key="5">
    <source>
        <dbReference type="ARBA" id="ARBA00022777"/>
    </source>
</evidence>
<dbReference type="KEGG" id="cmos:111436421"/>
<reference evidence="11 12" key="1">
    <citation type="submission" date="2025-04" db="UniProtKB">
        <authorList>
            <consortium name="RefSeq"/>
        </authorList>
    </citation>
    <scope>IDENTIFICATION</scope>
    <source>
        <tissue evidence="11 12">Young leaves</tissue>
    </source>
</reference>
<dbReference type="GO" id="GO:0050684">
    <property type="term" value="P:regulation of mRNA processing"/>
    <property type="evidence" value="ECO:0007669"/>
    <property type="project" value="TreeGrafter"/>
</dbReference>
<dbReference type="Gene3D" id="1.10.510.10">
    <property type="entry name" value="Transferase(Phosphotransferase) domain 1"/>
    <property type="match status" value="1"/>
</dbReference>